<dbReference type="SUPFAM" id="SSF50985">
    <property type="entry name" value="RCC1/BLIP-II"/>
    <property type="match status" value="2"/>
</dbReference>
<reference evidence="4" key="1">
    <citation type="submission" date="2022-08" db="EMBL/GenBank/DDBJ databases">
        <title>Novel sulfate-reducing endosymbionts in the free-living metamonad Anaeramoeba.</title>
        <authorList>
            <person name="Jerlstrom-Hultqvist J."/>
            <person name="Cepicka I."/>
            <person name="Gallot-Lavallee L."/>
            <person name="Salas-Leiva D."/>
            <person name="Curtis B.A."/>
            <person name="Zahonova K."/>
            <person name="Pipaliya S."/>
            <person name="Dacks J."/>
            <person name="Roger A.J."/>
        </authorList>
    </citation>
    <scope>NUCLEOTIDE SEQUENCE</scope>
    <source>
        <strain evidence="4">Schooner1</strain>
    </source>
</reference>
<organism evidence="4 5">
    <name type="scientific">Anaeramoeba flamelloides</name>
    <dbReference type="NCBI Taxonomy" id="1746091"/>
    <lineage>
        <taxon>Eukaryota</taxon>
        <taxon>Metamonada</taxon>
        <taxon>Anaeramoebidae</taxon>
        <taxon>Anaeramoeba</taxon>
    </lineage>
</organism>
<dbReference type="InterPro" id="IPR011333">
    <property type="entry name" value="SKP1/BTB/POZ_sf"/>
</dbReference>
<dbReference type="PROSITE" id="PS50012">
    <property type="entry name" value="RCC1_3"/>
    <property type="match status" value="4"/>
</dbReference>
<dbReference type="Pfam" id="PF00651">
    <property type="entry name" value="BTB"/>
    <property type="match status" value="1"/>
</dbReference>
<proteinExistence type="predicted"/>
<dbReference type="InterPro" id="IPR009091">
    <property type="entry name" value="RCC1/BLIP-II"/>
</dbReference>
<dbReference type="PANTHER" id="PTHR22872:SF2">
    <property type="entry name" value="INHIBITOR OF BRUTON TYROSINE KINASE"/>
    <property type="match status" value="1"/>
</dbReference>
<dbReference type="InterPro" id="IPR000408">
    <property type="entry name" value="Reg_chr_condens"/>
</dbReference>
<evidence type="ECO:0000256" key="2">
    <source>
        <dbReference type="PROSITE-ProRule" id="PRU00235"/>
    </source>
</evidence>
<keyword evidence="1" id="KW-0677">Repeat</keyword>
<sequence>MNSVFVFGRNSNNELGITGDSKSPRKVTRLNNEQVIQIAAPYQMSYFLTNTNKVIEFGKNAGRTQVTHQIRGENIVSISAGTYHCLMLCESGNAYGIRENKNGQLGLGNTISQGKPTLIRFFQNKNFKVKQICGNYYNSYFLCTNNRLYGCGMTERLGTSTGGQNTHTPVQLFVNVKKVYSGPEAGGYFFTTNDNKLYAGGKNFSGSLGINNSNVGPHRPTELREWASQEIIDIAFGFTSSILINSIGKAYSCGSADNNGLGGSSNQLTFRLIPQLASFQFKQCSIGQDQSILCTNDGRLYIWGGSNSYGQLGSGNLTITKAPRELVIQGLRGNSSISLCCGLYSTYIYTLPNDSLVNDFKKLLERKELTDLEIWGNPVHSLLIQARTSTNPSIVKRVLEQNFTRQDTTLFLNYVYMHSISNLNRLKTITRKFNLPNPEKRTLRNDLLLLYRHEQSKEFKIMVEETQTIMVHKLILQTRSDLFRNMFLEVQDKSNLINDYSGRCADSIQKLVKFLYTDVVELNQNDDPSFVFEELEDVEDYYQLSQGCSMAKELLKISGLIKN</sequence>
<dbReference type="Gene3D" id="3.30.710.10">
    <property type="entry name" value="Potassium Channel Kv1.1, Chain A"/>
    <property type="match status" value="1"/>
</dbReference>
<protein>
    <recommendedName>
        <fullName evidence="3">BTB domain-containing protein</fullName>
    </recommendedName>
</protein>
<dbReference type="InterPro" id="IPR000210">
    <property type="entry name" value="BTB/POZ_dom"/>
</dbReference>
<feature type="repeat" description="RCC1" evidence="2">
    <location>
        <begin position="195"/>
        <end position="247"/>
    </location>
</feature>
<dbReference type="InterPro" id="IPR058923">
    <property type="entry name" value="RCC1-like_dom"/>
</dbReference>
<feature type="repeat" description="RCC1" evidence="2">
    <location>
        <begin position="92"/>
        <end position="145"/>
    </location>
</feature>
<accession>A0ABQ8XAP8</accession>
<feature type="domain" description="BTB" evidence="3">
    <location>
        <begin position="457"/>
        <end position="524"/>
    </location>
</feature>
<gene>
    <name evidence="4" type="ORF">M0813_08076</name>
</gene>
<name>A0ABQ8XAP8_9EUKA</name>
<evidence type="ECO:0000259" key="3">
    <source>
        <dbReference type="PROSITE" id="PS50097"/>
    </source>
</evidence>
<dbReference type="Proteomes" id="UP001150062">
    <property type="component" value="Unassembled WGS sequence"/>
</dbReference>
<dbReference type="Gene3D" id="2.130.10.30">
    <property type="entry name" value="Regulator of chromosome condensation 1/beta-lactamase-inhibitor protein II"/>
    <property type="match status" value="2"/>
</dbReference>
<dbReference type="SMART" id="SM00225">
    <property type="entry name" value="BTB"/>
    <property type="match status" value="1"/>
</dbReference>
<evidence type="ECO:0000313" key="5">
    <source>
        <dbReference type="Proteomes" id="UP001150062"/>
    </source>
</evidence>
<comment type="caution">
    <text evidence="4">The sequence shown here is derived from an EMBL/GenBank/DDBJ whole genome shotgun (WGS) entry which is preliminary data.</text>
</comment>
<dbReference type="InterPro" id="IPR051625">
    <property type="entry name" value="Signaling_Regulatory_Domain"/>
</dbReference>
<dbReference type="EMBL" id="JAOAOG010000323">
    <property type="protein sequence ID" value="KAJ6229159.1"/>
    <property type="molecule type" value="Genomic_DNA"/>
</dbReference>
<dbReference type="CDD" id="cd18186">
    <property type="entry name" value="BTB_POZ_ZBTB_KLHL-like"/>
    <property type="match status" value="1"/>
</dbReference>
<feature type="repeat" description="RCC1" evidence="2">
    <location>
        <begin position="2"/>
        <end position="51"/>
    </location>
</feature>
<evidence type="ECO:0000256" key="1">
    <source>
        <dbReference type="ARBA" id="ARBA00022737"/>
    </source>
</evidence>
<dbReference type="SUPFAM" id="SSF54695">
    <property type="entry name" value="POZ domain"/>
    <property type="match status" value="1"/>
</dbReference>
<keyword evidence="5" id="KW-1185">Reference proteome</keyword>
<dbReference type="PROSITE" id="PS50097">
    <property type="entry name" value="BTB"/>
    <property type="match status" value="1"/>
</dbReference>
<feature type="repeat" description="RCC1" evidence="2">
    <location>
        <begin position="298"/>
        <end position="352"/>
    </location>
</feature>
<evidence type="ECO:0000313" key="4">
    <source>
        <dbReference type="EMBL" id="KAJ6229159.1"/>
    </source>
</evidence>
<dbReference type="Pfam" id="PF25390">
    <property type="entry name" value="WD40_RLD"/>
    <property type="match status" value="1"/>
</dbReference>
<dbReference type="PANTHER" id="PTHR22872">
    <property type="entry name" value="BTK-BINDING PROTEIN-RELATED"/>
    <property type="match status" value="1"/>
</dbReference>